<dbReference type="InterPro" id="IPR000326">
    <property type="entry name" value="PAP2/HPO"/>
</dbReference>
<dbReference type="SMART" id="SM00014">
    <property type="entry name" value="acidPPc"/>
    <property type="match status" value="1"/>
</dbReference>
<dbReference type="AlphaFoldDB" id="A0A2N0U1U1"/>
<organism evidence="2 3">
    <name type="scientific">Salegentibacter salinarum</name>
    <dbReference type="NCBI Taxonomy" id="447422"/>
    <lineage>
        <taxon>Bacteria</taxon>
        <taxon>Pseudomonadati</taxon>
        <taxon>Bacteroidota</taxon>
        <taxon>Flavobacteriia</taxon>
        <taxon>Flavobacteriales</taxon>
        <taxon>Flavobacteriaceae</taxon>
        <taxon>Salegentibacter</taxon>
    </lineage>
</organism>
<protein>
    <submittedName>
        <fullName evidence="2">Phosphatidic acid phosphatase</fullName>
    </submittedName>
</protein>
<gene>
    <name evidence="2" type="ORF">APR41_12485</name>
</gene>
<dbReference type="InterPro" id="IPR036938">
    <property type="entry name" value="PAP2/HPO_sf"/>
</dbReference>
<dbReference type="SUPFAM" id="SSF48317">
    <property type="entry name" value="Acid phosphatase/Vanadium-dependent haloperoxidase"/>
    <property type="match status" value="1"/>
</dbReference>
<dbReference type="STRING" id="447422.SAMN05660903_02545"/>
<dbReference type="Proteomes" id="UP000232673">
    <property type="component" value="Unassembled WGS sequence"/>
</dbReference>
<keyword evidence="3" id="KW-1185">Reference proteome</keyword>
<evidence type="ECO:0000259" key="1">
    <source>
        <dbReference type="SMART" id="SM00014"/>
    </source>
</evidence>
<evidence type="ECO:0000313" key="2">
    <source>
        <dbReference type="EMBL" id="PKD20965.1"/>
    </source>
</evidence>
<dbReference type="Pfam" id="PF01569">
    <property type="entry name" value="PAP2"/>
    <property type="match status" value="1"/>
</dbReference>
<dbReference type="CDD" id="cd03394">
    <property type="entry name" value="PAP2_like_5"/>
    <property type="match status" value="1"/>
</dbReference>
<evidence type="ECO:0000313" key="3">
    <source>
        <dbReference type="Proteomes" id="UP000232673"/>
    </source>
</evidence>
<sequence length="182" mass="20274">MFLVIFCSIFLLSTDNTYSQFFEKEDSFIEKSGDASVILLPVSALTTSLILKDHKGCWQFTKSFLLNLAVTGAGKYLINKERPLQGGGYAFPSGHTSVAFQGASFFHRRYGFKYSIPAYILAGFTGYSRLNAKRHDGWDVLAGAAIGIGSTFFFTTPYEDQQMEVTFSSGDDAYLLGFRYTF</sequence>
<accession>A0A2N0U1U1</accession>
<dbReference type="Gene3D" id="1.20.144.10">
    <property type="entry name" value="Phosphatidic acid phosphatase type 2/haloperoxidase"/>
    <property type="match status" value="1"/>
</dbReference>
<name>A0A2N0U1U1_9FLAO</name>
<reference evidence="2 3" key="1">
    <citation type="submission" date="2015-10" db="EMBL/GenBank/DDBJ databases">
        <title>Draft genome sequence of Salegentibacter salinarum KCTC 12975.</title>
        <authorList>
            <person name="Lin W."/>
            <person name="Zheng Q."/>
        </authorList>
    </citation>
    <scope>NUCLEOTIDE SEQUENCE [LARGE SCALE GENOMIC DNA]</scope>
    <source>
        <strain evidence="2 3">KCTC 12975</strain>
    </source>
</reference>
<proteinExistence type="predicted"/>
<dbReference type="EMBL" id="LKTS01000003">
    <property type="protein sequence ID" value="PKD20965.1"/>
    <property type="molecule type" value="Genomic_DNA"/>
</dbReference>
<comment type="caution">
    <text evidence="2">The sequence shown here is derived from an EMBL/GenBank/DDBJ whole genome shotgun (WGS) entry which is preliminary data.</text>
</comment>
<feature type="domain" description="Phosphatidic acid phosphatase type 2/haloperoxidase" evidence="1">
    <location>
        <begin position="55"/>
        <end position="155"/>
    </location>
</feature>